<organism evidence="3 4">
    <name type="scientific">Coraliomargarita akajimensis (strain DSM 45221 / IAM 15411 / JCM 23193 / KCTC 12865 / 04OKA010-24)</name>
    <dbReference type="NCBI Taxonomy" id="583355"/>
    <lineage>
        <taxon>Bacteria</taxon>
        <taxon>Pseudomonadati</taxon>
        <taxon>Verrucomicrobiota</taxon>
        <taxon>Opitutia</taxon>
        <taxon>Puniceicoccales</taxon>
        <taxon>Coraliomargaritaceae</taxon>
        <taxon>Coraliomargarita</taxon>
    </lineage>
</organism>
<evidence type="ECO:0000313" key="3">
    <source>
        <dbReference type="EMBL" id="ADE55739.1"/>
    </source>
</evidence>
<reference evidence="3 4" key="1">
    <citation type="journal article" date="2010" name="Stand. Genomic Sci.">
        <title>Complete genome sequence of Coraliomargarita akajimensis type strain (04OKA010-24).</title>
        <authorList>
            <person name="Mavromatis K."/>
            <person name="Abt B."/>
            <person name="Brambilla E."/>
            <person name="Lapidus A."/>
            <person name="Copeland A."/>
            <person name="Deshpande S."/>
            <person name="Nolan M."/>
            <person name="Lucas S."/>
            <person name="Tice H."/>
            <person name="Cheng J.F."/>
            <person name="Han C."/>
            <person name="Detter J.C."/>
            <person name="Woyke T."/>
            <person name="Goodwin L."/>
            <person name="Pitluck S."/>
            <person name="Held B."/>
            <person name="Brettin T."/>
            <person name="Tapia R."/>
            <person name="Ivanova N."/>
            <person name="Mikhailova N."/>
            <person name="Pati A."/>
            <person name="Liolios K."/>
            <person name="Chen A."/>
            <person name="Palaniappan K."/>
            <person name="Land M."/>
            <person name="Hauser L."/>
            <person name="Chang Y.J."/>
            <person name="Jeffries C.D."/>
            <person name="Rohde M."/>
            <person name="Goker M."/>
            <person name="Bristow J."/>
            <person name="Eisen J.A."/>
            <person name="Markowitz V."/>
            <person name="Hugenholtz P."/>
            <person name="Klenk H.P."/>
            <person name="Kyrpides N.C."/>
        </authorList>
    </citation>
    <scope>NUCLEOTIDE SEQUENCE [LARGE SCALE GENOMIC DNA]</scope>
    <source>
        <strain evidence="4">DSM 45221 / IAM 15411 / JCM 23193 / KCTC 12865</strain>
    </source>
</reference>
<dbReference type="OrthoDB" id="9783963at2"/>
<dbReference type="Gene3D" id="3.30.420.610">
    <property type="entry name" value="LOTUS domain-like"/>
    <property type="match status" value="1"/>
</dbReference>
<gene>
    <name evidence="3" type="ordered locus">Caka_2724</name>
</gene>
<dbReference type="Pfam" id="PF12872">
    <property type="entry name" value="OST-HTH"/>
    <property type="match status" value="1"/>
</dbReference>
<evidence type="ECO:0000259" key="2">
    <source>
        <dbReference type="PROSITE" id="PS51644"/>
    </source>
</evidence>
<dbReference type="HOGENOM" id="CLU_034061_0_0_0"/>
<sequence length="253" mass="27907">MPQTNESIALLIDADNAPAAKIDFIISELASYGTVNIRRAYGNWKKAGLSGWEKVLHEHSIQPVQLFDLTKGKNATDMALLIDAMDILYTKEVQTFCLVTSDCDFTPLCQRLRADGKRVLGFGSKTAPAPFVNSCSHFHYLDGGPSKKQTPNELKGNTKLMNALRSAIEAAQDEDGWARLGPVGSHFNNQSPFDHRTYGYAKLSDLFTAIDLFEVKATNINEQKVIHVRLKKPPTKKAAKKKVTKKQAGTAVT</sequence>
<name>D5EQ06_CORAD</name>
<dbReference type="RefSeq" id="WP_013044461.1">
    <property type="nucleotide sequence ID" value="NC_014008.1"/>
</dbReference>
<proteinExistence type="predicted"/>
<dbReference type="InterPro" id="IPR025605">
    <property type="entry name" value="OST-HTH/LOTUS_dom"/>
</dbReference>
<dbReference type="PANTHER" id="PTHR35811">
    <property type="entry name" value="SLR1870 PROTEIN"/>
    <property type="match status" value="1"/>
</dbReference>
<dbReference type="InterPro" id="IPR041966">
    <property type="entry name" value="LOTUS-like"/>
</dbReference>
<dbReference type="PROSITE" id="PS51644">
    <property type="entry name" value="HTH_OST"/>
    <property type="match status" value="1"/>
</dbReference>
<dbReference type="Pfam" id="PF01936">
    <property type="entry name" value="NYN"/>
    <property type="match status" value="1"/>
</dbReference>
<dbReference type="GO" id="GO:0004540">
    <property type="term" value="F:RNA nuclease activity"/>
    <property type="evidence" value="ECO:0007669"/>
    <property type="project" value="InterPro"/>
</dbReference>
<dbReference type="CDD" id="cd10146">
    <property type="entry name" value="LabA_like_C"/>
    <property type="match status" value="1"/>
</dbReference>
<dbReference type="KEGG" id="caa:Caka_2724"/>
<dbReference type="EMBL" id="CP001998">
    <property type="protein sequence ID" value="ADE55739.1"/>
    <property type="molecule type" value="Genomic_DNA"/>
</dbReference>
<dbReference type="PANTHER" id="PTHR35811:SF1">
    <property type="entry name" value="HTH OST-TYPE DOMAIN-CONTAINING PROTEIN"/>
    <property type="match status" value="1"/>
</dbReference>
<keyword evidence="4" id="KW-1185">Reference proteome</keyword>
<evidence type="ECO:0000313" key="4">
    <source>
        <dbReference type="Proteomes" id="UP000000925"/>
    </source>
</evidence>
<feature type="compositionally biased region" description="Basic residues" evidence="1">
    <location>
        <begin position="233"/>
        <end position="245"/>
    </location>
</feature>
<dbReference type="AlphaFoldDB" id="D5EQ06"/>
<protein>
    <recommendedName>
        <fullName evidence="2">HTH OST-type domain-containing protein</fullName>
    </recommendedName>
</protein>
<feature type="domain" description="HTH OST-type" evidence="2">
    <location>
        <begin position="156"/>
        <end position="232"/>
    </location>
</feature>
<dbReference type="Gene3D" id="3.40.50.1010">
    <property type="entry name" value="5'-nuclease"/>
    <property type="match status" value="1"/>
</dbReference>
<accession>D5EQ06</accession>
<dbReference type="CDD" id="cd11297">
    <property type="entry name" value="PIN_LabA-like_N_1"/>
    <property type="match status" value="1"/>
</dbReference>
<evidence type="ECO:0000256" key="1">
    <source>
        <dbReference type="SAM" id="MobiDB-lite"/>
    </source>
</evidence>
<dbReference type="eggNOG" id="COG1432">
    <property type="taxonomic scope" value="Bacteria"/>
</dbReference>
<dbReference type="InterPro" id="IPR021139">
    <property type="entry name" value="NYN"/>
</dbReference>
<feature type="region of interest" description="Disordered" evidence="1">
    <location>
        <begin position="233"/>
        <end position="253"/>
    </location>
</feature>
<dbReference type="Proteomes" id="UP000000925">
    <property type="component" value="Chromosome"/>
</dbReference>